<name>T1KC39_TETUR</name>
<sequence length="26" mass="3024">MVQHKHGSVNGYNMDLFMQTFTIPLD</sequence>
<keyword evidence="2" id="KW-1185">Reference proteome</keyword>
<evidence type="ECO:0000313" key="1">
    <source>
        <dbReference type="EnsemblMetazoa" id="tetur08g06270.1"/>
    </source>
</evidence>
<organism evidence="1 2">
    <name type="scientific">Tetranychus urticae</name>
    <name type="common">Two-spotted spider mite</name>
    <dbReference type="NCBI Taxonomy" id="32264"/>
    <lineage>
        <taxon>Eukaryota</taxon>
        <taxon>Metazoa</taxon>
        <taxon>Ecdysozoa</taxon>
        <taxon>Arthropoda</taxon>
        <taxon>Chelicerata</taxon>
        <taxon>Arachnida</taxon>
        <taxon>Acari</taxon>
        <taxon>Acariformes</taxon>
        <taxon>Trombidiformes</taxon>
        <taxon>Prostigmata</taxon>
        <taxon>Eleutherengona</taxon>
        <taxon>Raphignathae</taxon>
        <taxon>Tetranychoidea</taxon>
        <taxon>Tetranychidae</taxon>
        <taxon>Tetranychus</taxon>
    </lineage>
</organism>
<evidence type="ECO:0000313" key="2">
    <source>
        <dbReference type="Proteomes" id="UP000015104"/>
    </source>
</evidence>
<proteinExistence type="predicted"/>
<reference evidence="2" key="1">
    <citation type="submission" date="2011-08" db="EMBL/GenBank/DDBJ databases">
        <authorList>
            <person name="Rombauts S."/>
        </authorList>
    </citation>
    <scope>NUCLEOTIDE SEQUENCE</scope>
    <source>
        <strain evidence="2">London</strain>
    </source>
</reference>
<reference evidence="1" key="2">
    <citation type="submission" date="2015-06" db="UniProtKB">
        <authorList>
            <consortium name="EnsemblMetazoa"/>
        </authorList>
    </citation>
    <scope>IDENTIFICATION</scope>
</reference>
<dbReference type="AlphaFoldDB" id="T1KC39"/>
<dbReference type="HOGENOM" id="CLU_3417505_0_0_1"/>
<protein>
    <submittedName>
        <fullName evidence="1">Uncharacterized protein</fullName>
    </submittedName>
</protein>
<dbReference type="Proteomes" id="UP000015104">
    <property type="component" value="Unassembled WGS sequence"/>
</dbReference>
<accession>T1KC39</accession>
<dbReference type="EMBL" id="CAEY01001958">
    <property type="status" value="NOT_ANNOTATED_CDS"/>
    <property type="molecule type" value="Genomic_DNA"/>
</dbReference>
<dbReference type="EnsemblMetazoa" id="tetur08g06270.1">
    <property type="protein sequence ID" value="tetur08g06270.1"/>
    <property type="gene ID" value="tetur08g06270"/>
</dbReference>